<name>A0ABS7ZNC5_9MICO</name>
<comment type="caution">
    <text evidence="1">The sequence shown here is derived from an EMBL/GenBank/DDBJ whole genome shotgun (WGS) entry which is preliminary data.</text>
</comment>
<reference evidence="1 2" key="1">
    <citation type="submission" date="2021-09" db="EMBL/GenBank/DDBJ databases">
        <title>Isoptericola luteus sp. nov., a novel bacterium isolated from Harbin, the capital city of Heilongjiang province.</title>
        <authorList>
            <person name="Li J."/>
        </authorList>
    </citation>
    <scope>NUCLEOTIDE SEQUENCE [LARGE SCALE GENOMIC DNA]</scope>
    <source>
        <strain evidence="1 2">NEAU-Y5</strain>
    </source>
</reference>
<evidence type="ECO:0000313" key="1">
    <source>
        <dbReference type="EMBL" id="MCA5895149.1"/>
    </source>
</evidence>
<dbReference type="PANTHER" id="PTHR39337">
    <property type="entry name" value="BLR5642 PROTEIN"/>
    <property type="match status" value="1"/>
</dbReference>
<evidence type="ECO:0000313" key="2">
    <source>
        <dbReference type="Proteomes" id="UP001319870"/>
    </source>
</evidence>
<dbReference type="PIRSF" id="PIRSF024492">
    <property type="entry name" value="UCP024492"/>
    <property type="match status" value="1"/>
</dbReference>
<dbReference type="EMBL" id="JAIXCQ010000017">
    <property type="protein sequence ID" value="MCA5895149.1"/>
    <property type="molecule type" value="Genomic_DNA"/>
</dbReference>
<dbReference type="PANTHER" id="PTHR39337:SF1">
    <property type="entry name" value="BLR5642 PROTEIN"/>
    <property type="match status" value="1"/>
</dbReference>
<organism evidence="1 2">
    <name type="scientific">Isoptericola luteus</name>
    <dbReference type="NCBI Taxonomy" id="2879484"/>
    <lineage>
        <taxon>Bacteria</taxon>
        <taxon>Bacillati</taxon>
        <taxon>Actinomycetota</taxon>
        <taxon>Actinomycetes</taxon>
        <taxon>Micrococcales</taxon>
        <taxon>Promicromonosporaceae</taxon>
        <taxon>Isoptericola</taxon>
    </lineage>
</organism>
<accession>A0ABS7ZNC5</accession>
<dbReference type="Pfam" id="PF04343">
    <property type="entry name" value="DUF488"/>
    <property type="match status" value="1"/>
</dbReference>
<dbReference type="RefSeq" id="WP_225566877.1">
    <property type="nucleotide sequence ID" value="NZ_JAIXCQ010000017.1"/>
</dbReference>
<keyword evidence="2" id="KW-1185">Reference proteome</keyword>
<dbReference type="Proteomes" id="UP001319870">
    <property type="component" value="Unassembled WGS sequence"/>
</dbReference>
<sequence length="189" mass="21364">MPDRTDPTPSEPFFTVGHSSRTLQEFVDLLRQSGVELLVDVRRLPGSARYPHFDEDALAASLRSVRVGFERAEGLTGRRPVSKDVPFEMNAWWENRSFHNYADHALSDDFRHALADLREQGHARRLAVMCSEAVWWRCHRRIIADHLLAHGEEVRHIVGRGHVDPARLSAGAVVGEGRRVTYPLPDDGA</sequence>
<protein>
    <submittedName>
        <fullName evidence="1">DUF488 domain-containing protein</fullName>
    </submittedName>
</protein>
<proteinExistence type="predicted"/>
<gene>
    <name evidence="1" type="ORF">LEP48_17600</name>
</gene>
<dbReference type="InterPro" id="IPR014519">
    <property type="entry name" value="UCP024492"/>
</dbReference>
<dbReference type="InterPro" id="IPR007438">
    <property type="entry name" value="DUF488"/>
</dbReference>